<evidence type="ECO:0000256" key="1">
    <source>
        <dbReference type="SAM" id="Phobius"/>
    </source>
</evidence>
<reference evidence="2" key="1">
    <citation type="journal article" date="2019" name="PLoS Negl. Trop. Dis.">
        <title>Revisiting the worldwide diversity of Leptospira species in the environment.</title>
        <authorList>
            <person name="Vincent A.T."/>
            <person name="Schiettekatte O."/>
            <person name="Bourhy P."/>
            <person name="Veyrier F.J."/>
            <person name="Picardeau M."/>
        </authorList>
    </citation>
    <scope>NUCLEOTIDE SEQUENCE [LARGE SCALE GENOMIC DNA]</scope>
    <source>
        <strain evidence="2">201300427</strain>
    </source>
</reference>
<protein>
    <submittedName>
        <fullName evidence="2">DUF4442 domain-containing protein</fullName>
    </submittedName>
</protein>
<gene>
    <name evidence="2" type="ORF">EHS15_04565</name>
</gene>
<dbReference type="Pfam" id="PF14539">
    <property type="entry name" value="DUF4442"/>
    <property type="match status" value="1"/>
</dbReference>
<feature type="transmembrane region" description="Helical" evidence="1">
    <location>
        <begin position="54"/>
        <end position="75"/>
    </location>
</feature>
<keyword evidence="1" id="KW-0472">Membrane</keyword>
<proteinExistence type="predicted"/>
<keyword evidence="3" id="KW-1185">Reference proteome</keyword>
<feature type="transmembrane region" description="Helical" evidence="1">
    <location>
        <begin position="12"/>
        <end position="34"/>
    </location>
</feature>
<evidence type="ECO:0000313" key="2">
    <source>
        <dbReference type="EMBL" id="TGN20485.1"/>
    </source>
</evidence>
<comment type="caution">
    <text evidence="2">The sequence shown here is derived from an EMBL/GenBank/DDBJ whole genome shotgun (WGS) entry which is preliminary data.</text>
</comment>
<keyword evidence="1" id="KW-1133">Transmembrane helix</keyword>
<dbReference type="InterPro" id="IPR027961">
    <property type="entry name" value="DUF4442"/>
</dbReference>
<dbReference type="OrthoDB" id="9814774at2"/>
<accession>A0A4R9M3M6</accession>
<dbReference type="Proteomes" id="UP000298058">
    <property type="component" value="Unassembled WGS sequence"/>
</dbReference>
<dbReference type="EMBL" id="RQHW01000013">
    <property type="protein sequence ID" value="TGN20485.1"/>
    <property type="molecule type" value="Genomic_DNA"/>
</dbReference>
<dbReference type="Gene3D" id="3.10.129.10">
    <property type="entry name" value="Hotdog Thioesterase"/>
    <property type="match status" value="1"/>
</dbReference>
<dbReference type="RefSeq" id="WP_135759349.1">
    <property type="nucleotide sequence ID" value="NZ_RQHW01000013.1"/>
</dbReference>
<name>A0A4R9M3M6_9LEPT</name>
<dbReference type="InterPro" id="IPR029069">
    <property type="entry name" value="HotDog_dom_sf"/>
</dbReference>
<organism evidence="2 3">
    <name type="scientific">Leptospira idonii</name>
    <dbReference type="NCBI Taxonomy" id="1193500"/>
    <lineage>
        <taxon>Bacteria</taxon>
        <taxon>Pseudomonadati</taxon>
        <taxon>Spirochaetota</taxon>
        <taxon>Spirochaetia</taxon>
        <taxon>Leptospirales</taxon>
        <taxon>Leptospiraceae</taxon>
        <taxon>Leptospira</taxon>
    </lineage>
</organism>
<keyword evidence="1" id="KW-0812">Transmembrane</keyword>
<evidence type="ECO:0000313" key="3">
    <source>
        <dbReference type="Proteomes" id="UP000298058"/>
    </source>
</evidence>
<dbReference type="SUPFAM" id="SSF54637">
    <property type="entry name" value="Thioesterase/thiol ester dehydrase-isomerase"/>
    <property type="match status" value="1"/>
</dbReference>
<dbReference type="AlphaFoldDB" id="A0A4R9M3M6"/>
<sequence length="160" mass="18638">MYQSKVSWKTRLRVWLFNFYLPYLGAGIRITHIAPDFSRFRTEMKLTFYNRNYVGVHFGGSLYAMCDPFFMLILLERLGKDYIVWDKAGNMEFVKPGTGKVSAEFHITDAEIDRIKEEIEKKKKGDFTFHADVVGEGGEVIARVEKIVYVRKRGKLPVQN</sequence>